<feature type="transmembrane region" description="Helical" evidence="8">
    <location>
        <begin position="54"/>
        <end position="78"/>
    </location>
</feature>
<dbReference type="Proteomes" id="UP000266895">
    <property type="component" value="Chromosome"/>
</dbReference>
<dbReference type="GO" id="GO:0005524">
    <property type="term" value="F:ATP binding"/>
    <property type="evidence" value="ECO:0007669"/>
    <property type="project" value="UniProtKB-KW"/>
</dbReference>
<evidence type="ECO:0000259" key="10">
    <source>
        <dbReference type="PROSITE" id="PS50929"/>
    </source>
</evidence>
<dbReference type="InterPro" id="IPR003439">
    <property type="entry name" value="ABC_transporter-like_ATP-bd"/>
</dbReference>
<feature type="region of interest" description="Disordered" evidence="7">
    <location>
        <begin position="318"/>
        <end position="345"/>
    </location>
</feature>
<evidence type="ECO:0000256" key="3">
    <source>
        <dbReference type="ARBA" id="ARBA00022741"/>
    </source>
</evidence>
<dbReference type="PANTHER" id="PTHR24221:SF646">
    <property type="entry name" value="HAEMOLYSIN SECRETION ATP-BINDING PROTEIN"/>
    <property type="match status" value="1"/>
</dbReference>
<keyword evidence="11" id="KW-0378">Hydrolase</keyword>
<accession>A0A448HI26</accession>
<evidence type="ECO:0000256" key="7">
    <source>
        <dbReference type="SAM" id="MobiDB-lite"/>
    </source>
</evidence>
<feature type="domain" description="ABC transmembrane type-1" evidence="10">
    <location>
        <begin position="18"/>
        <end position="298"/>
    </location>
</feature>
<evidence type="ECO:0000256" key="5">
    <source>
        <dbReference type="ARBA" id="ARBA00022989"/>
    </source>
</evidence>
<dbReference type="KEGG" id="ahw:NCTC11636_01807"/>
<evidence type="ECO:0000313" key="12">
    <source>
        <dbReference type="Proteomes" id="UP000266895"/>
    </source>
</evidence>
<evidence type="ECO:0000256" key="1">
    <source>
        <dbReference type="ARBA" id="ARBA00004651"/>
    </source>
</evidence>
<proteinExistence type="predicted"/>
<dbReference type="Gene3D" id="1.20.1560.10">
    <property type="entry name" value="ABC transporter type 1, transmembrane domain"/>
    <property type="match status" value="1"/>
</dbReference>
<dbReference type="GO" id="GO:0005886">
    <property type="term" value="C:plasma membrane"/>
    <property type="evidence" value="ECO:0007669"/>
    <property type="project" value="UniProtKB-SubCell"/>
</dbReference>
<evidence type="ECO:0000256" key="4">
    <source>
        <dbReference type="ARBA" id="ARBA00022840"/>
    </source>
</evidence>
<feature type="domain" description="ABC transporter" evidence="9">
    <location>
        <begin position="352"/>
        <end position="590"/>
    </location>
</feature>
<dbReference type="GO" id="GO:0016887">
    <property type="term" value="F:ATP hydrolysis activity"/>
    <property type="evidence" value="ECO:0007669"/>
    <property type="project" value="InterPro"/>
</dbReference>
<evidence type="ECO:0000256" key="6">
    <source>
        <dbReference type="ARBA" id="ARBA00023136"/>
    </source>
</evidence>
<keyword evidence="4 11" id="KW-0067">ATP-binding</keyword>
<dbReference type="InterPro" id="IPR027417">
    <property type="entry name" value="P-loop_NTPase"/>
</dbReference>
<feature type="compositionally biased region" description="Gly residues" evidence="7">
    <location>
        <begin position="330"/>
        <end position="343"/>
    </location>
</feature>
<protein>
    <submittedName>
        <fullName evidence="11">Energy-coupling factor transporter ATP-binding protein EcfA1</fullName>
        <ecNumber evidence="11">3.6.3.-</ecNumber>
    </submittedName>
</protein>
<evidence type="ECO:0000256" key="8">
    <source>
        <dbReference type="SAM" id="Phobius"/>
    </source>
</evidence>
<keyword evidence="2 8" id="KW-0812">Transmembrane</keyword>
<dbReference type="GO" id="GO:0034040">
    <property type="term" value="F:ATPase-coupled lipid transmembrane transporter activity"/>
    <property type="evidence" value="ECO:0007669"/>
    <property type="project" value="TreeGrafter"/>
</dbReference>
<comment type="subcellular location">
    <subcellularLocation>
        <location evidence="1">Cell membrane</location>
        <topology evidence="1">Multi-pass membrane protein</topology>
    </subcellularLocation>
</comment>
<gene>
    <name evidence="11" type="primary">ecfA1</name>
    <name evidence="11" type="ORF">NCTC11636_01807</name>
</gene>
<dbReference type="EC" id="3.6.3.-" evidence="11"/>
<dbReference type="Pfam" id="PF00005">
    <property type="entry name" value="ABC_tran"/>
    <property type="match status" value="1"/>
</dbReference>
<keyword evidence="12" id="KW-1185">Reference proteome</keyword>
<dbReference type="InterPro" id="IPR003593">
    <property type="entry name" value="AAA+_ATPase"/>
</dbReference>
<dbReference type="EMBL" id="LR134350">
    <property type="protein sequence ID" value="VEG28958.1"/>
    <property type="molecule type" value="Genomic_DNA"/>
</dbReference>
<reference evidence="11 12" key="1">
    <citation type="submission" date="2018-12" db="EMBL/GenBank/DDBJ databases">
        <authorList>
            <consortium name="Pathogen Informatics"/>
        </authorList>
    </citation>
    <scope>NUCLEOTIDE SEQUENCE [LARGE SCALE GENOMIC DNA]</scope>
    <source>
        <strain evidence="11 12">NCTC11636</strain>
    </source>
</reference>
<keyword evidence="6 8" id="KW-0472">Membrane</keyword>
<keyword evidence="5 8" id="KW-1133">Transmembrane helix</keyword>
<dbReference type="InterPro" id="IPR036640">
    <property type="entry name" value="ABC1_TM_sf"/>
</dbReference>
<dbReference type="SUPFAM" id="SSF90123">
    <property type="entry name" value="ABC transporter transmembrane region"/>
    <property type="match status" value="1"/>
</dbReference>
<keyword evidence="3" id="KW-0547">Nucleotide-binding</keyword>
<evidence type="ECO:0000313" key="11">
    <source>
        <dbReference type="EMBL" id="VEG28958.1"/>
    </source>
</evidence>
<dbReference type="InterPro" id="IPR017871">
    <property type="entry name" value="ABC_transporter-like_CS"/>
</dbReference>
<dbReference type="PANTHER" id="PTHR24221">
    <property type="entry name" value="ATP-BINDING CASSETTE SUB-FAMILY B"/>
    <property type="match status" value="1"/>
</dbReference>
<sequence>MQHLRLMRLWHGHRVLLVLLTLTGLGVAATWIGQALLTSRVFTLLVAGAGERELVPAVLALAAVLLARPVLVLVRQLLAQHAMTRVKSSVRARALTAFVRRSAVDPAVSRSGRDHAVVVDGVENLDVYLSGYLPQVGVTVLVVAAVGSVMIVVDPVVGAVAVGSTLLLQCLPRLWDRALAARGAGHWDAYQELHAEFVDSMEAMTTLVAFGADRRREAQLARASSNLLARTLGQLRLSLVESGLSGFALAAVPALVLTAVVVRGRELGAFEVFVLVLLSVELVRPLRDLASLWHAGYLGTFSGPRVLDLLDAEPAQPAVSPARSRASGNGLDGTGGGGTGPGQVGVPAGPRVLVRGLTARYPGAPAPALVDVDLELGPGLTAVVGATGSGKSTLAAVLSGLLPPERGRVEIEGGAGDLGQCVRRISLVPQDPVLLGATVGQDIALGLPRDPEARSGPQEDELLARAARTVGIGLDETEDTVTLATPVGDAGARLSGGQRQRVAVARALAQQREVLVLDEATSALDPAAESRLVEALRRQAGRTLVAITHRLDLALRAERVVVLDGGRVAEQGPPEVLLASDGALSALVAAEGSPTAPGSRAPAGSEEDAR</sequence>
<dbReference type="InterPro" id="IPR011527">
    <property type="entry name" value="ABC1_TM_dom"/>
</dbReference>
<name>A0A448HI26_9ACTO</name>
<dbReference type="GO" id="GO:0140359">
    <property type="term" value="F:ABC-type transporter activity"/>
    <property type="evidence" value="ECO:0007669"/>
    <property type="project" value="InterPro"/>
</dbReference>
<dbReference type="PROSITE" id="PS50929">
    <property type="entry name" value="ABC_TM1F"/>
    <property type="match status" value="1"/>
</dbReference>
<dbReference type="SUPFAM" id="SSF52540">
    <property type="entry name" value="P-loop containing nucleoside triphosphate hydrolases"/>
    <property type="match status" value="1"/>
</dbReference>
<dbReference type="Pfam" id="PF00664">
    <property type="entry name" value="ABC_membrane"/>
    <property type="match status" value="1"/>
</dbReference>
<dbReference type="PROSITE" id="PS50893">
    <property type="entry name" value="ABC_TRANSPORTER_2"/>
    <property type="match status" value="1"/>
</dbReference>
<dbReference type="InterPro" id="IPR039421">
    <property type="entry name" value="Type_1_exporter"/>
</dbReference>
<dbReference type="PROSITE" id="PS00211">
    <property type="entry name" value="ABC_TRANSPORTER_1"/>
    <property type="match status" value="1"/>
</dbReference>
<organism evidence="11 12">
    <name type="scientific">Actinomyces howellii</name>
    <dbReference type="NCBI Taxonomy" id="52771"/>
    <lineage>
        <taxon>Bacteria</taxon>
        <taxon>Bacillati</taxon>
        <taxon>Actinomycetota</taxon>
        <taxon>Actinomycetes</taxon>
        <taxon>Actinomycetales</taxon>
        <taxon>Actinomycetaceae</taxon>
        <taxon>Actinomyces</taxon>
    </lineage>
</organism>
<evidence type="ECO:0000256" key="2">
    <source>
        <dbReference type="ARBA" id="ARBA00022692"/>
    </source>
</evidence>
<dbReference type="CDD" id="cd03228">
    <property type="entry name" value="ABCC_MRP_Like"/>
    <property type="match status" value="1"/>
</dbReference>
<evidence type="ECO:0000259" key="9">
    <source>
        <dbReference type="PROSITE" id="PS50893"/>
    </source>
</evidence>
<dbReference type="SMART" id="SM00382">
    <property type="entry name" value="AAA"/>
    <property type="match status" value="1"/>
</dbReference>
<feature type="region of interest" description="Disordered" evidence="7">
    <location>
        <begin position="590"/>
        <end position="610"/>
    </location>
</feature>
<dbReference type="AlphaFoldDB" id="A0A448HI26"/>
<dbReference type="Gene3D" id="3.40.50.300">
    <property type="entry name" value="P-loop containing nucleotide triphosphate hydrolases"/>
    <property type="match status" value="1"/>
</dbReference>